<keyword evidence="2" id="KW-0472">Membrane</keyword>
<protein>
    <submittedName>
        <fullName evidence="3">YtxH domain-containing protein</fullName>
    </submittedName>
</protein>
<feature type="transmembrane region" description="Helical" evidence="2">
    <location>
        <begin position="17"/>
        <end position="36"/>
    </location>
</feature>
<dbReference type="PANTHER" id="PTHR35792:SF1">
    <property type="entry name" value="SLL0268 PROTEIN"/>
    <property type="match status" value="1"/>
</dbReference>
<dbReference type="InterPro" id="IPR024623">
    <property type="entry name" value="YtxH"/>
</dbReference>
<organism evidence="3 4">
    <name type="scientific">Mesobacillus maritimus</name>
    <dbReference type="NCBI Taxonomy" id="1643336"/>
    <lineage>
        <taxon>Bacteria</taxon>
        <taxon>Bacillati</taxon>
        <taxon>Bacillota</taxon>
        <taxon>Bacilli</taxon>
        <taxon>Bacillales</taxon>
        <taxon>Bacillaceae</taxon>
        <taxon>Mesobacillus</taxon>
    </lineage>
</organism>
<dbReference type="PANTHER" id="PTHR35792">
    <property type="entry name" value="GENERAL STRESS PROTEIN"/>
    <property type="match status" value="1"/>
</dbReference>
<keyword evidence="4" id="KW-1185">Reference proteome</keyword>
<evidence type="ECO:0000313" key="4">
    <source>
        <dbReference type="Proteomes" id="UP000769780"/>
    </source>
</evidence>
<gene>
    <name evidence="3" type="ORF">H0185_19560</name>
</gene>
<evidence type="ECO:0000313" key="3">
    <source>
        <dbReference type="EMBL" id="MBY0098967.1"/>
    </source>
</evidence>
<evidence type="ECO:0000256" key="2">
    <source>
        <dbReference type="SAM" id="Phobius"/>
    </source>
</evidence>
<accession>A0ABS7K9M8</accession>
<sequence length="146" mass="15744">MASREMNGKEGSKTRDFLAGAFIGALAGAAAALLFAPKSGKDLRTTINGQTNNILEKTDKVKERALSKSNELATVAKEKATSVVQSVSHQSHELLEKVKDKQIGNESAEGEGADSQDPSSMNSDEIQRKLAETQRAFDETELKLNH</sequence>
<proteinExistence type="predicted"/>
<keyword evidence="2" id="KW-0812">Transmembrane</keyword>
<name>A0ABS7K9M8_9BACI</name>
<feature type="compositionally biased region" description="Basic and acidic residues" evidence="1">
    <location>
        <begin position="90"/>
        <end position="103"/>
    </location>
</feature>
<comment type="caution">
    <text evidence="3">The sequence shown here is derived from an EMBL/GenBank/DDBJ whole genome shotgun (WGS) entry which is preliminary data.</text>
</comment>
<feature type="region of interest" description="Disordered" evidence="1">
    <location>
        <begin position="83"/>
        <end position="130"/>
    </location>
</feature>
<dbReference type="RefSeq" id="WP_221875188.1">
    <property type="nucleotide sequence ID" value="NZ_JACWFH010000031.1"/>
</dbReference>
<reference evidence="3 4" key="1">
    <citation type="submission" date="2020-07" db="EMBL/GenBank/DDBJ databases">
        <title>Fungal Genomes of the International Space Station.</title>
        <authorList>
            <person name="Seuylemezian A."/>
            <person name="Singh N.K."/>
            <person name="Wood J."/>
            <person name="Venkateswaran K."/>
        </authorList>
    </citation>
    <scope>NUCLEOTIDE SEQUENCE [LARGE SCALE GENOMIC DNA]</scope>
    <source>
        <strain evidence="3 4">PL-B2</strain>
    </source>
</reference>
<keyword evidence="2" id="KW-1133">Transmembrane helix</keyword>
<evidence type="ECO:0000256" key="1">
    <source>
        <dbReference type="SAM" id="MobiDB-lite"/>
    </source>
</evidence>
<dbReference type="InterPro" id="IPR052928">
    <property type="entry name" value="Desiccation-related_membrane"/>
</dbReference>
<dbReference type="EMBL" id="JACWFH010000031">
    <property type="protein sequence ID" value="MBY0098967.1"/>
    <property type="molecule type" value="Genomic_DNA"/>
</dbReference>
<dbReference type="Pfam" id="PF12732">
    <property type="entry name" value="YtxH"/>
    <property type="match status" value="1"/>
</dbReference>
<dbReference type="Proteomes" id="UP000769780">
    <property type="component" value="Unassembled WGS sequence"/>
</dbReference>